<dbReference type="PIRSF" id="PIRSF000112">
    <property type="entry name" value="Glycerol_dehydrogenase"/>
    <property type="match status" value="1"/>
</dbReference>
<feature type="binding site" evidence="12">
    <location>
        <begin position="96"/>
        <end position="100"/>
    </location>
    <ligand>
        <name>NAD(+)</name>
        <dbReference type="ChEBI" id="CHEBI:57540"/>
    </ligand>
</feature>
<evidence type="ECO:0000313" key="13">
    <source>
        <dbReference type="EMBL" id="RHF84550.1"/>
    </source>
</evidence>
<evidence type="ECO:0000256" key="7">
    <source>
        <dbReference type="ARBA" id="ARBA00023098"/>
    </source>
</evidence>
<evidence type="ECO:0000256" key="10">
    <source>
        <dbReference type="PIRSR" id="PIRSR000112-1"/>
    </source>
</evidence>
<keyword evidence="1" id="KW-0963">Cytoplasm</keyword>
<feature type="binding site" evidence="12">
    <location>
        <position position="127"/>
    </location>
    <ligand>
        <name>NAD(+)</name>
        <dbReference type="ChEBI" id="CHEBI:57540"/>
    </ligand>
</feature>
<feature type="binding site" evidence="10">
    <location>
        <position position="249"/>
    </location>
    <ligand>
        <name>glycerol</name>
        <dbReference type="ChEBI" id="CHEBI:17754"/>
    </ligand>
</feature>
<keyword evidence="2" id="KW-0444">Lipid biosynthesis</keyword>
<dbReference type="Gene3D" id="1.20.1090.10">
    <property type="entry name" value="Dehydroquinate synthase-like - alpha domain"/>
    <property type="match status" value="1"/>
</dbReference>
<evidence type="ECO:0000256" key="6">
    <source>
        <dbReference type="ARBA" id="ARBA00023027"/>
    </source>
</evidence>
<feature type="binding site" evidence="11">
    <location>
        <position position="123"/>
    </location>
    <ligand>
        <name>glycerol</name>
        <dbReference type="ChEBI" id="CHEBI:17754"/>
    </ligand>
</feature>
<keyword evidence="9" id="KW-1208">Phospholipid metabolism</keyword>
<proteinExistence type="predicted"/>
<evidence type="ECO:0000256" key="9">
    <source>
        <dbReference type="ARBA" id="ARBA00023264"/>
    </source>
</evidence>
<dbReference type="CDD" id="cd08174">
    <property type="entry name" value="G1PDH-like"/>
    <property type="match status" value="1"/>
</dbReference>
<sequence length="354" mass="39090">MQTGKGILIPSILKVGNGTLKKIGQYLKTENLEQVVIFFGNGLIDLFGMDVMDSLKQEGITVLEYSELDTVDIDDIITLAFAMPNKTQTVISIGGGKVIDAGKYAAFLRNIPFISVPTSSSSDGFSSASASLLVHGKRTSVPAKLAYGIIVDTQVIRTAPDKFIYSGIGDMISKITALYDWIFEEKSGYSEVNDFAVMIAKKAVNSFVRTPYETIKDELFLKELVDSLAMSGIANEIAGSSAPTSGSEHLISHALDKILEVPQLHGIQVGIATYIMSKVQDHRYVRVETVLRETGFFDYAATLGMKREDFIKAIEMAPSIKPFRHTYLHEETYRELAKKIVLEDEVLQKVLRKE</sequence>
<dbReference type="Proteomes" id="UP000283701">
    <property type="component" value="Unassembled WGS sequence"/>
</dbReference>
<keyword evidence="7" id="KW-0443">Lipid metabolism</keyword>
<evidence type="ECO:0000256" key="1">
    <source>
        <dbReference type="ARBA" id="ARBA00022490"/>
    </source>
</evidence>
<evidence type="ECO:0000256" key="4">
    <source>
        <dbReference type="ARBA" id="ARBA00022857"/>
    </source>
</evidence>
<gene>
    <name evidence="13" type="ORF">DW654_08260</name>
</gene>
<dbReference type="PANTHER" id="PTHR43616:SF5">
    <property type="entry name" value="GLYCEROL DEHYDROGENASE 1"/>
    <property type="match status" value="1"/>
</dbReference>
<feature type="binding site" evidence="10">
    <location>
        <position position="170"/>
    </location>
    <ligand>
        <name>glycerol</name>
        <dbReference type="ChEBI" id="CHEBI:17754"/>
    </ligand>
</feature>
<dbReference type="Pfam" id="PF13685">
    <property type="entry name" value="Fe-ADH_2"/>
    <property type="match status" value="1"/>
</dbReference>
<evidence type="ECO:0000256" key="8">
    <source>
        <dbReference type="ARBA" id="ARBA00023209"/>
    </source>
</evidence>
<keyword evidence="5" id="KW-0560">Oxidoreductase</keyword>
<feature type="binding site" evidence="10">
    <location>
        <position position="265"/>
    </location>
    <ligand>
        <name>glycerol</name>
        <dbReference type="ChEBI" id="CHEBI:17754"/>
    </ligand>
</feature>
<name>A0A414QUX7_9FIRM</name>
<dbReference type="GO" id="GO:0016614">
    <property type="term" value="F:oxidoreductase activity, acting on CH-OH group of donors"/>
    <property type="evidence" value="ECO:0007669"/>
    <property type="project" value="InterPro"/>
</dbReference>
<keyword evidence="4" id="KW-0521">NADP</keyword>
<dbReference type="RefSeq" id="WP_118203001.1">
    <property type="nucleotide sequence ID" value="NZ_QRHP01000007.1"/>
</dbReference>
<reference evidence="13 14" key="1">
    <citation type="submission" date="2018-08" db="EMBL/GenBank/DDBJ databases">
        <title>A genome reference for cultivated species of the human gut microbiota.</title>
        <authorList>
            <person name="Zou Y."/>
            <person name="Xue W."/>
            <person name="Luo G."/>
        </authorList>
    </citation>
    <scope>NUCLEOTIDE SEQUENCE [LARGE SCALE GENOMIC DNA]</scope>
    <source>
        <strain evidence="13 14">AM23-23AC</strain>
    </source>
</reference>
<dbReference type="GO" id="GO:0008654">
    <property type="term" value="P:phospholipid biosynthetic process"/>
    <property type="evidence" value="ECO:0007669"/>
    <property type="project" value="UniProtKB-KW"/>
</dbReference>
<keyword evidence="3 10" id="KW-0479">Metal-binding</keyword>
<evidence type="ECO:0000256" key="2">
    <source>
        <dbReference type="ARBA" id="ARBA00022516"/>
    </source>
</evidence>
<evidence type="ECO:0000256" key="5">
    <source>
        <dbReference type="ARBA" id="ARBA00023002"/>
    </source>
</evidence>
<dbReference type="EMBL" id="QRHP01000007">
    <property type="protein sequence ID" value="RHF84550.1"/>
    <property type="molecule type" value="Genomic_DNA"/>
</dbReference>
<evidence type="ECO:0000313" key="14">
    <source>
        <dbReference type="Proteomes" id="UP000283701"/>
    </source>
</evidence>
<keyword evidence="6 12" id="KW-0520">NAD</keyword>
<dbReference type="PANTHER" id="PTHR43616">
    <property type="entry name" value="GLYCEROL DEHYDROGENASE"/>
    <property type="match status" value="1"/>
</dbReference>
<dbReference type="InterPro" id="IPR032837">
    <property type="entry name" value="G1PDH"/>
</dbReference>
<dbReference type="InterPro" id="IPR016205">
    <property type="entry name" value="Glycerol_DH"/>
</dbReference>
<feature type="binding site" evidence="12">
    <location>
        <begin position="118"/>
        <end position="121"/>
    </location>
    <ligand>
        <name>NAD(+)</name>
        <dbReference type="ChEBI" id="CHEBI:57540"/>
    </ligand>
</feature>
<keyword evidence="10" id="KW-0862">Zinc</keyword>
<dbReference type="SUPFAM" id="SSF56796">
    <property type="entry name" value="Dehydroquinate synthase-like"/>
    <property type="match status" value="1"/>
</dbReference>
<comment type="caution">
    <text evidence="13">The sequence shown here is derived from an EMBL/GenBank/DDBJ whole genome shotgun (WGS) entry which is preliminary data.</text>
</comment>
<evidence type="ECO:0000256" key="11">
    <source>
        <dbReference type="PIRSR" id="PIRSR000112-2"/>
    </source>
</evidence>
<organism evidence="13 14">
    <name type="scientific">Roseburia inulinivorans</name>
    <dbReference type="NCBI Taxonomy" id="360807"/>
    <lineage>
        <taxon>Bacteria</taxon>
        <taxon>Bacillati</taxon>
        <taxon>Bacillota</taxon>
        <taxon>Clostridia</taxon>
        <taxon>Lachnospirales</taxon>
        <taxon>Lachnospiraceae</taxon>
        <taxon>Roseburia</taxon>
    </lineage>
</organism>
<dbReference type="GO" id="GO:0046872">
    <property type="term" value="F:metal ion binding"/>
    <property type="evidence" value="ECO:0007669"/>
    <property type="project" value="UniProtKB-KW"/>
</dbReference>
<evidence type="ECO:0000256" key="3">
    <source>
        <dbReference type="ARBA" id="ARBA00022723"/>
    </source>
</evidence>
<evidence type="ECO:0000256" key="12">
    <source>
        <dbReference type="PIRSR" id="PIRSR000112-3"/>
    </source>
</evidence>
<dbReference type="Gene3D" id="3.40.50.1970">
    <property type="match status" value="1"/>
</dbReference>
<keyword evidence="8" id="KW-0594">Phospholipid biosynthesis</keyword>
<comment type="cofactor">
    <cofactor evidence="10">
        <name>Zn(2+)</name>
        <dbReference type="ChEBI" id="CHEBI:29105"/>
    </cofactor>
    <text evidence="10">Binds 1 zinc ion per subunit.</text>
</comment>
<accession>A0A414QUX7</accession>
<dbReference type="AlphaFoldDB" id="A0A414QUX7"/>
<protein>
    <submittedName>
        <fullName evidence="13">Iron-containing alcohol dehydrogenase</fullName>
    </submittedName>
</protein>